<feature type="region of interest" description="Disordered" evidence="6">
    <location>
        <begin position="26"/>
        <end position="88"/>
    </location>
</feature>
<evidence type="ECO:0000256" key="7">
    <source>
        <dbReference type="SAM" id="Phobius"/>
    </source>
</evidence>
<keyword evidence="5 7" id="KW-0472">Membrane</keyword>
<dbReference type="GO" id="GO:0022857">
    <property type="term" value="F:transmembrane transporter activity"/>
    <property type="evidence" value="ECO:0007669"/>
    <property type="project" value="InterPro"/>
</dbReference>
<evidence type="ECO:0000256" key="5">
    <source>
        <dbReference type="ARBA" id="ARBA00023136"/>
    </source>
</evidence>
<keyword evidence="2" id="KW-0813">Transport</keyword>
<dbReference type="GO" id="GO:0030672">
    <property type="term" value="C:synaptic vesicle membrane"/>
    <property type="evidence" value="ECO:0007669"/>
    <property type="project" value="TreeGrafter"/>
</dbReference>
<dbReference type="AlphaFoldDB" id="A0A7L3BH03"/>
<feature type="compositionally biased region" description="Gly residues" evidence="6">
    <location>
        <begin position="258"/>
        <end position="278"/>
    </location>
</feature>
<name>A0A7L3BH03_9AVES</name>
<feature type="compositionally biased region" description="Basic and acidic residues" evidence="6">
    <location>
        <begin position="32"/>
        <end position="49"/>
    </location>
</feature>
<reference evidence="9 10" key="1">
    <citation type="submission" date="2019-09" db="EMBL/GenBank/DDBJ databases">
        <title>Bird 10,000 Genomes (B10K) Project - Family phase.</title>
        <authorList>
            <person name="Zhang G."/>
        </authorList>
    </citation>
    <scope>NUCLEOTIDE SEQUENCE [LARGE SCALE GENOMIC DNA]</scope>
    <source>
        <strain evidence="9">B10K-DU-003-42</strain>
        <tissue evidence="9">Mixed tissue sample</tissue>
    </source>
</reference>
<feature type="transmembrane region" description="Helical" evidence="7">
    <location>
        <begin position="191"/>
        <end position="208"/>
    </location>
</feature>
<evidence type="ECO:0000313" key="9">
    <source>
        <dbReference type="EMBL" id="NXT29815.1"/>
    </source>
</evidence>
<evidence type="ECO:0000256" key="4">
    <source>
        <dbReference type="ARBA" id="ARBA00022989"/>
    </source>
</evidence>
<protein>
    <submittedName>
        <fullName evidence="9">SV2A protein</fullName>
    </submittedName>
</protein>
<dbReference type="PROSITE" id="PS50850">
    <property type="entry name" value="MFS"/>
    <property type="match status" value="1"/>
</dbReference>
<evidence type="ECO:0000256" key="6">
    <source>
        <dbReference type="SAM" id="MobiDB-lite"/>
    </source>
</evidence>
<organism evidence="9 10">
    <name type="scientific">Syrrhaptes paradoxus</name>
    <name type="common">Pallas's sandgrouse</name>
    <dbReference type="NCBI Taxonomy" id="302527"/>
    <lineage>
        <taxon>Eukaryota</taxon>
        <taxon>Metazoa</taxon>
        <taxon>Chordata</taxon>
        <taxon>Craniata</taxon>
        <taxon>Vertebrata</taxon>
        <taxon>Euteleostomi</taxon>
        <taxon>Archelosauria</taxon>
        <taxon>Archosauria</taxon>
        <taxon>Dinosauria</taxon>
        <taxon>Saurischia</taxon>
        <taxon>Theropoda</taxon>
        <taxon>Coelurosauria</taxon>
        <taxon>Aves</taxon>
        <taxon>Neognathae</taxon>
        <taxon>Neoaves</taxon>
        <taxon>Columbimorphae</taxon>
        <taxon>Pterocliformes</taxon>
        <taxon>Pteroclidae</taxon>
        <taxon>Syrrhaptes</taxon>
    </lineage>
</organism>
<feature type="non-terminal residue" evidence="9">
    <location>
        <position position="1"/>
    </location>
</feature>
<keyword evidence="10" id="KW-1185">Reference proteome</keyword>
<dbReference type="Proteomes" id="UP000536260">
    <property type="component" value="Unassembled WGS sequence"/>
</dbReference>
<sequence length="412" mass="45927">MDESFRDRTAFIRGAKDIAKEVKKHAAKKVSKGMDRMQDEYTKRSYTRFEEEEDDEDYPPQDGYYRGGEGANEEEGASSDATEGHDEEDEIYEGEYQGIPRHDSLKTGERLGAEAAVGAFDDSEGQRRKDREELAQQYELILQECGHGRFQWTLYFVLGLALMADGVEVFVVGFVLPSAEKDMCLSDSNKGMLGLIVYLGMMVGAFLWGGLADRLGRRQCLLISLSVNSVFAFFSSFVQGYGTFLFCRLLSGMGQGPQVGDGDGGDPGGDPQVGGGTHAGTLSGCRMGARTPVGAGMGSGTPAGPPVTPSSPWQNGKHDEAWMVLKQVHDTNMRAKGHPERVFSVTHIKTIKREDELIEIQSDTGTWYRRWLVRCLNLSQQVWSNFQQCFAPEFRRVTLMMMAVWFTMSFRW</sequence>
<evidence type="ECO:0000256" key="2">
    <source>
        <dbReference type="ARBA" id="ARBA00022448"/>
    </source>
</evidence>
<feature type="transmembrane region" description="Helical" evidence="7">
    <location>
        <begin position="152"/>
        <end position="179"/>
    </location>
</feature>
<dbReference type="InterPro" id="IPR036259">
    <property type="entry name" value="MFS_trans_sf"/>
</dbReference>
<evidence type="ECO:0000259" key="8">
    <source>
        <dbReference type="PROSITE" id="PS50850"/>
    </source>
</evidence>
<comment type="subcellular location">
    <subcellularLocation>
        <location evidence="1">Membrane</location>
        <topology evidence="1">Multi-pass membrane protein</topology>
    </subcellularLocation>
</comment>
<evidence type="ECO:0000256" key="1">
    <source>
        <dbReference type="ARBA" id="ARBA00004141"/>
    </source>
</evidence>
<accession>A0A7L3BH03</accession>
<dbReference type="SUPFAM" id="SSF103473">
    <property type="entry name" value="MFS general substrate transporter"/>
    <property type="match status" value="1"/>
</dbReference>
<evidence type="ECO:0000313" key="10">
    <source>
        <dbReference type="Proteomes" id="UP000536260"/>
    </source>
</evidence>
<dbReference type="GO" id="GO:0043005">
    <property type="term" value="C:neuron projection"/>
    <property type="evidence" value="ECO:0007669"/>
    <property type="project" value="TreeGrafter"/>
</dbReference>
<keyword evidence="3 7" id="KW-0812">Transmembrane</keyword>
<dbReference type="EMBL" id="VZTO01027119">
    <property type="protein sequence ID" value="NXT29815.1"/>
    <property type="molecule type" value="Genomic_DNA"/>
</dbReference>
<feature type="transmembrane region" description="Helical" evidence="7">
    <location>
        <begin position="220"/>
        <end position="241"/>
    </location>
</feature>
<comment type="caution">
    <text evidence="9">The sequence shown here is derived from an EMBL/GenBank/DDBJ whole genome shotgun (WGS) entry which is preliminary data.</text>
</comment>
<dbReference type="InterPro" id="IPR011701">
    <property type="entry name" value="MFS"/>
</dbReference>
<feature type="domain" description="Major facilitator superfamily (MFS) profile" evidence="8">
    <location>
        <begin position="154"/>
        <end position="412"/>
    </location>
</feature>
<keyword evidence="4 7" id="KW-1133">Transmembrane helix</keyword>
<dbReference type="InterPro" id="IPR020846">
    <property type="entry name" value="MFS_dom"/>
</dbReference>
<feature type="compositionally biased region" description="Acidic residues" evidence="6">
    <location>
        <begin position="50"/>
        <end position="59"/>
    </location>
</feature>
<evidence type="ECO:0000256" key="3">
    <source>
        <dbReference type="ARBA" id="ARBA00022692"/>
    </source>
</evidence>
<proteinExistence type="predicted"/>
<feature type="non-terminal residue" evidence="9">
    <location>
        <position position="412"/>
    </location>
</feature>
<feature type="region of interest" description="Disordered" evidence="6">
    <location>
        <begin position="258"/>
        <end position="315"/>
    </location>
</feature>
<dbReference type="Pfam" id="PF07690">
    <property type="entry name" value="MFS_1"/>
    <property type="match status" value="1"/>
</dbReference>
<dbReference type="Gene3D" id="1.20.1250.20">
    <property type="entry name" value="MFS general substrate transporter like domains"/>
    <property type="match status" value="1"/>
</dbReference>
<dbReference type="PANTHER" id="PTHR23511:SF11">
    <property type="entry name" value="SYNAPTIC VESICLE GLYCOPROTEIN 2A"/>
    <property type="match status" value="1"/>
</dbReference>
<dbReference type="PANTHER" id="PTHR23511">
    <property type="entry name" value="SYNAPTIC VESICLE GLYCOPROTEIN 2"/>
    <property type="match status" value="1"/>
</dbReference>
<gene>
    <name evidence="9" type="primary">Sv2a</name>
    <name evidence="9" type="ORF">SYRPAR_R13823</name>
</gene>